<organism evidence="2 3">
    <name type="scientific">Fusarium equiseti</name>
    <name type="common">Fusarium scirpi</name>
    <dbReference type="NCBI Taxonomy" id="61235"/>
    <lineage>
        <taxon>Eukaryota</taxon>
        <taxon>Fungi</taxon>
        <taxon>Dikarya</taxon>
        <taxon>Ascomycota</taxon>
        <taxon>Pezizomycotina</taxon>
        <taxon>Sordariomycetes</taxon>
        <taxon>Hypocreomycetidae</taxon>
        <taxon>Hypocreales</taxon>
        <taxon>Nectriaceae</taxon>
        <taxon>Fusarium</taxon>
        <taxon>Fusarium incarnatum-equiseti species complex</taxon>
    </lineage>
</organism>
<name>A0A8J2J3B4_FUSEQ</name>
<gene>
    <name evidence="2" type="ORF">FEQUK3_LOCUS4611</name>
</gene>
<dbReference type="AlphaFoldDB" id="A0A8J2J3B4"/>
<dbReference type="Proteomes" id="UP000693738">
    <property type="component" value="Unassembled WGS sequence"/>
</dbReference>
<protein>
    <submittedName>
        <fullName evidence="2">Uncharacterized protein</fullName>
    </submittedName>
</protein>
<comment type="caution">
    <text evidence="2">The sequence shown here is derived from an EMBL/GenBank/DDBJ whole genome shotgun (WGS) entry which is preliminary data.</text>
</comment>
<feature type="region of interest" description="Disordered" evidence="1">
    <location>
        <begin position="27"/>
        <end position="85"/>
    </location>
</feature>
<accession>A0A8J2J3B4</accession>
<feature type="region of interest" description="Disordered" evidence="1">
    <location>
        <begin position="123"/>
        <end position="155"/>
    </location>
</feature>
<evidence type="ECO:0000313" key="2">
    <source>
        <dbReference type="EMBL" id="CAG7558914.1"/>
    </source>
</evidence>
<evidence type="ECO:0000313" key="3">
    <source>
        <dbReference type="Proteomes" id="UP000693738"/>
    </source>
</evidence>
<dbReference type="EMBL" id="CAJSTJ010000127">
    <property type="protein sequence ID" value="CAG7558914.1"/>
    <property type="molecule type" value="Genomic_DNA"/>
</dbReference>
<evidence type="ECO:0000256" key="1">
    <source>
        <dbReference type="SAM" id="MobiDB-lite"/>
    </source>
</evidence>
<feature type="compositionally biased region" description="Polar residues" evidence="1">
    <location>
        <begin position="63"/>
        <end position="74"/>
    </location>
</feature>
<reference evidence="2" key="1">
    <citation type="submission" date="2021-05" db="EMBL/GenBank/DDBJ databases">
        <authorList>
            <person name="Khan N."/>
        </authorList>
    </citation>
    <scope>NUCLEOTIDE SEQUENCE</scope>
</reference>
<proteinExistence type="predicted"/>
<sequence length="155" mass="16752">MPASGEHLGCMLATCFRQNLRTADRGYKALKQAPGDEQSRQEVSKISPAPIPAPQPVDPALSSPKNHLATTQRGPTERNYLFTEPCPFTGYPRGAPQAVTEFEAKTEIPNLSDSAKFMKSELGYTTSSGSSRSELSESPSTSYSVSTRPVDVTIQ</sequence>